<evidence type="ECO:0000256" key="4">
    <source>
        <dbReference type="ARBA" id="ARBA00020367"/>
    </source>
</evidence>
<evidence type="ECO:0000313" key="15">
    <source>
        <dbReference type="EMBL" id="GGD29159.1"/>
    </source>
</evidence>
<comment type="similarity">
    <text evidence="2 12">Belongs to the AIR synthase family.</text>
</comment>
<dbReference type="InterPro" id="IPR004733">
    <property type="entry name" value="PurM_cligase"/>
</dbReference>
<comment type="catalytic activity">
    <reaction evidence="11 12">
        <text>2-formamido-N(1)-(5-O-phospho-beta-D-ribosyl)acetamidine + ATP = 5-amino-1-(5-phospho-beta-D-ribosyl)imidazole + ADP + phosphate + H(+)</text>
        <dbReference type="Rhea" id="RHEA:23032"/>
        <dbReference type="ChEBI" id="CHEBI:15378"/>
        <dbReference type="ChEBI" id="CHEBI:30616"/>
        <dbReference type="ChEBI" id="CHEBI:43474"/>
        <dbReference type="ChEBI" id="CHEBI:137981"/>
        <dbReference type="ChEBI" id="CHEBI:147287"/>
        <dbReference type="ChEBI" id="CHEBI:456216"/>
        <dbReference type="EC" id="6.3.3.1"/>
    </reaction>
</comment>
<evidence type="ECO:0000256" key="3">
    <source>
        <dbReference type="ARBA" id="ARBA00013047"/>
    </source>
</evidence>
<dbReference type="InterPro" id="IPR010918">
    <property type="entry name" value="PurM-like_C_dom"/>
</dbReference>
<keyword evidence="5 12" id="KW-0436">Ligase</keyword>
<dbReference type="InterPro" id="IPR036676">
    <property type="entry name" value="PurM-like_C_sf"/>
</dbReference>
<evidence type="ECO:0000256" key="6">
    <source>
        <dbReference type="ARBA" id="ARBA00022741"/>
    </source>
</evidence>
<dbReference type="Proteomes" id="UP000617355">
    <property type="component" value="Unassembled WGS sequence"/>
</dbReference>
<keyword evidence="12" id="KW-0658">Purine biosynthesis</keyword>
<reference evidence="16" key="1">
    <citation type="journal article" date="2019" name="Int. J. Syst. Evol. Microbiol.">
        <title>The Global Catalogue of Microorganisms (GCM) 10K type strain sequencing project: providing services to taxonomists for standard genome sequencing and annotation.</title>
        <authorList>
            <consortium name="The Broad Institute Genomics Platform"/>
            <consortium name="The Broad Institute Genome Sequencing Center for Infectious Disease"/>
            <person name="Wu L."/>
            <person name="Ma J."/>
        </authorList>
    </citation>
    <scope>NUCLEOTIDE SEQUENCE [LARGE SCALE GENOMIC DNA]</scope>
    <source>
        <strain evidence="16">CGMCC 1.12922</strain>
    </source>
</reference>
<dbReference type="EC" id="6.3.3.1" evidence="3 12"/>
<dbReference type="PANTHER" id="PTHR10520">
    <property type="entry name" value="TRIFUNCTIONAL PURINE BIOSYNTHETIC PROTEIN ADENOSINE-3-RELATED"/>
    <property type="match status" value="1"/>
</dbReference>
<keyword evidence="16" id="KW-1185">Reference proteome</keyword>
<dbReference type="InterPro" id="IPR036921">
    <property type="entry name" value="PurM-like_N_sf"/>
</dbReference>
<feature type="domain" description="PurM-like C-terminal" evidence="14">
    <location>
        <begin position="178"/>
        <end position="341"/>
    </location>
</feature>
<name>A0ABQ1QKH9_9RHOB</name>
<dbReference type="SUPFAM" id="SSF56042">
    <property type="entry name" value="PurM C-terminal domain-like"/>
    <property type="match status" value="1"/>
</dbReference>
<dbReference type="InterPro" id="IPR016188">
    <property type="entry name" value="PurM-like_N"/>
</dbReference>
<dbReference type="Pfam" id="PF02769">
    <property type="entry name" value="AIRS_C"/>
    <property type="match status" value="1"/>
</dbReference>
<protein>
    <recommendedName>
        <fullName evidence="4 12">Phosphoribosylformylglycinamidine cyclo-ligase</fullName>
        <ecNumber evidence="3 12">6.3.3.1</ecNumber>
    </recommendedName>
    <alternativeName>
        <fullName evidence="9 12">AIR synthase</fullName>
    </alternativeName>
    <alternativeName>
        <fullName evidence="10 12">AIRS</fullName>
    </alternativeName>
    <alternativeName>
        <fullName evidence="8 12">Phosphoribosyl-aminoimidazole synthetase</fullName>
    </alternativeName>
</protein>
<dbReference type="NCBIfam" id="TIGR00878">
    <property type="entry name" value="purM"/>
    <property type="match status" value="1"/>
</dbReference>
<dbReference type="Pfam" id="PF00586">
    <property type="entry name" value="AIRS"/>
    <property type="match status" value="1"/>
</dbReference>
<gene>
    <name evidence="12 15" type="primary">purM</name>
    <name evidence="15" type="ORF">GCM10011358_11520</name>
</gene>
<evidence type="ECO:0000313" key="16">
    <source>
        <dbReference type="Proteomes" id="UP000617355"/>
    </source>
</evidence>
<comment type="pathway">
    <text evidence="1 12">Purine metabolism; IMP biosynthesis via de novo pathway; 5-amino-1-(5-phospho-D-ribosyl)imidazole from N(2)-formyl-N(1)-(5-phospho-D-ribosyl)glycinamide: step 2/2.</text>
</comment>
<dbReference type="Gene3D" id="3.90.650.10">
    <property type="entry name" value="PurM-like C-terminal domain"/>
    <property type="match status" value="1"/>
</dbReference>
<dbReference type="CDD" id="cd02196">
    <property type="entry name" value="PurM"/>
    <property type="match status" value="1"/>
</dbReference>
<evidence type="ECO:0000256" key="9">
    <source>
        <dbReference type="ARBA" id="ARBA00032931"/>
    </source>
</evidence>
<dbReference type="EMBL" id="BMGI01000002">
    <property type="protein sequence ID" value="GGD29159.1"/>
    <property type="molecule type" value="Genomic_DNA"/>
</dbReference>
<dbReference type="RefSeq" id="WP_188526698.1">
    <property type="nucleotide sequence ID" value="NZ_BMGI01000002.1"/>
</dbReference>
<dbReference type="SUPFAM" id="SSF55326">
    <property type="entry name" value="PurM N-terminal domain-like"/>
    <property type="match status" value="1"/>
</dbReference>
<evidence type="ECO:0000256" key="7">
    <source>
        <dbReference type="ARBA" id="ARBA00022840"/>
    </source>
</evidence>
<evidence type="ECO:0000259" key="14">
    <source>
        <dbReference type="Pfam" id="PF02769"/>
    </source>
</evidence>
<keyword evidence="7 12" id="KW-0067">ATP-binding</keyword>
<keyword evidence="6 12" id="KW-0547">Nucleotide-binding</keyword>
<feature type="domain" description="PurM-like N-terminal" evidence="13">
    <location>
        <begin position="62"/>
        <end position="166"/>
    </location>
</feature>
<evidence type="ECO:0000256" key="11">
    <source>
        <dbReference type="ARBA" id="ARBA00049057"/>
    </source>
</evidence>
<organism evidence="15 16">
    <name type="scientific">Sinisalibacter lacisalsi</name>
    <dbReference type="NCBI Taxonomy" id="1526570"/>
    <lineage>
        <taxon>Bacteria</taxon>
        <taxon>Pseudomonadati</taxon>
        <taxon>Pseudomonadota</taxon>
        <taxon>Alphaproteobacteria</taxon>
        <taxon>Rhodobacterales</taxon>
        <taxon>Roseobacteraceae</taxon>
        <taxon>Sinisalibacter</taxon>
    </lineage>
</organism>
<keyword evidence="12" id="KW-0963">Cytoplasm</keyword>
<proteinExistence type="inferred from homology"/>
<evidence type="ECO:0000256" key="1">
    <source>
        <dbReference type="ARBA" id="ARBA00004686"/>
    </source>
</evidence>
<dbReference type="PANTHER" id="PTHR10520:SF12">
    <property type="entry name" value="TRIFUNCTIONAL PURINE BIOSYNTHETIC PROTEIN ADENOSINE-3"/>
    <property type="match status" value="1"/>
</dbReference>
<evidence type="ECO:0000256" key="5">
    <source>
        <dbReference type="ARBA" id="ARBA00022598"/>
    </source>
</evidence>
<accession>A0ABQ1QKH9</accession>
<dbReference type="Gene3D" id="3.30.1330.10">
    <property type="entry name" value="PurM-like, N-terminal domain"/>
    <property type="match status" value="1"/>
</dbReference>
<comment type="caution">
    <text evidence="15">The sequence shown here is derived from an EMBL/GenBank/DDBJ whole genome shotgun (WGS) entry which is preliminary data.</text>
</comment>
<evidence type="ECO:0000256" key="10">
    <source>
        <dbReference type="ARBA" id="ARBA00033093"/>
    </source>
</evidence>
<evidence type="ECO:0000259" key="13">
    <source>
        <dbReference type="Pfam" id="PF00586"/>
    </source>
</evidence>
<comment type="subcellular location">
    <subcellularLocation>
        <location evidence="12">Cytoplasm</location>
    </subcellularLocation>
</comment>
<dbReference type="HAMAP" id="MF_00741">
    <property type="entry name" value="AIRS"/>
    <property type="match status" value="1"/>
</dbReference>
<sequence>MTGKKNGITYADAGVDIDAGNALVERIKPAARRTNRPGVMAGLGGFGALFDLKAAGYRDPILVAATDGVGTKLRIAIDTGKVDTIGTDLVAMCVNDLVCQGAEPLFFLDYFATGKLEVEAAASIVEGIAAGCTASGCALIGGETAEMPGMYDAGDFDLAGFAVGAMERGAALPAGVAEGDVLLGLASDGVHSNGYSLVRKIVEVSGLGWDDACPWDEGTSLGAALLAPTRLYVKPALAALAAGEVHALAHITGGGLTENLPRVLPEGLGALVDLGEWTLPPVFRWLAETGGLDQAELLKTFNSGIGMVLVVEARSLAAVRTALEAAGETVFQIGRLHPGEGVRYLGSLA</sequence>
<evidence type="ECO:0000256" key="8">
    <source>
        <dbReference type="ARBA" id="ARBA00031908"/>
    </source>
</evidence>
<evidence type="ECO:0000256" key="12">
    <source>
        <dbReference type="HAMAP-Rule" id="MF_00741"/>
    </source>
</evidence>
<evidence type="ECO:0000256" key="2">
    <source>
        <dbReference type="ARBA" id="ARBA00010280"/>
    </source>
</evidence>